<keyword evidence="2" id="KW-1185">Reference proteome</keyword>
<dbReference type="KEGG" id="fal:FRAAL5576"/>
<protein>
    <submittedName>
        <fullName evidence="1">Uncharacterized protein</fullName>
    </submittedName>
</protein>
<dbReference type="Proteomes" id="UP000000657">
    <property type="component" value="Chromosome"/>
</dbReference>
<name>Q0REA2_FRAAA</name>
<sequence>MPLTCTVASPPDHCKITLSLPPYAVPNLHLYYGVADHPWRDRNRSWRPIWPVGVVVADHPWRDRNA</sequence>
<dbReference type="HOGENOM" id="CLU_2972826_0_0_11"/>
<dbReference type="AlphaFoldDB" id="Q0REA2"/>
<organism evidence="1 2">
    <name type="scientific">Frankia alni (strain DSM 45986 / CECT 9034 / ACN14a)</name>
    <dbReference type="NCBI Taxonomy" id="326424"/>
    <lineage>
        <taxon>Bacteria</taxon>
        <taxon>Bacillati</taxon>
        <taxon>Actinomycetota</taxon>
        <taxon>Actinomycetes</taxon>
        <taxon>Frankiales</taxon>
        <taxon>Frankiaceae</taxon>
        <taxon>Frankia</taxon>
    </lineage>
</organism>
<reference evidence="1 2" key="1">
    <citation type="journal article" date="2007" name="Genome Res.">
        <title>Genome characteristics of facultatively symbiotic Frankia sp. strains reflect host range and host plant biogeography.</title>
        <authorList>
            <person name="Normand P."/>
            <person name="Lapierre P."/>
            <person name="Tisa L.S."/>
            <person name="Gogarten J.P."/>
            <person name="Alloisio N."/>
            <person name="Bagnarol E."/>
            <person name="Bassi C.A."/>
            <person name="Berry A.M."/>
            <person name="Bickhart D.M."/>
            <person name="Choisne N."/>
            <person name="Couloux A."/>
            <person name="Cournoyer B."/>
            <person name="Cruveiller S."/>
            <person name="Daubin V."/>
            <person name="Demange N."/>
            <person name="Francino M.P."/>
            <person name="Goltsman E."/>
            <person name="Huang Y."/>
            <person name="Kopp O.R."/>
            <person name="Labarre L."/>
            <person name="Lapidus A."/>
            <person name="Lavire C."/>
            <person name="Marechal J."/>
            <person name="Martinez M."/>
            <person name="Mastronunzio J.E."/>
            <person name="Mullin B.C."/>
            <person name="Niemann J."/>
            <person name="Pujic P."/>
            <person name="Rawnsley T."/>
            <person name="Rouy Z."/>
            <person name="Schenowitz C."/>
            <person name="Sellstedt A."/>
            <person name="Tavares F."/>
            <person name="Tomkins J.P."/>
            <person name="Vallenet D."/>
            <person name="Valverde C."/>
            <person name="Wall L.G."/>
            <person name="Wang Y."/>
            <person name="Medigue C."/>
            <person name="Benson D.R."/>
        </authorList>
    </citation>
    <scope>NUCLEOTIDE SEQUENCE [LARGE SCALE GENOMIC DNA]</scope>
    <source>
        <strain evidence="2">DSM 45986 / CECT 9034 / ACN14a</strain>
    </source>
</reference>
<gene>
    <name evidence="1" type="ordered locus">FRAAL5576</name>
</gene>
<dbReference type="EMBL" id="CT573213">
    <property type="protein sequence ID" value="CAJ64209.1"/>
    <property type="molecule type" value="Genomic_DNA"/>
</dbReference>
<evidence type="ECO:0000313" key="2">
    <source>
        <dbReference type="Proteomes" id="UP000000657"/>
    </source>
</evidence>
<dbReference type="STRING" id="326424.FRAAL5576"/>
<proteinExistence type="predicted"/>
<evidence type="ECO:0000313" key="1">
    <source>
        <dbReference type="EMBL" id="CAJ64209.1"/>
    </source>
</evidence>
<accession>Q0REA2</accession>